<keyword evidence="1" id="KW-1133">Transmembrane helix</keyword>
<feature type="domain" description="CAAX prenyl protease 2/Lysostaphin resistance protein A-like" evidence="2">
    <location>
        <begin position="10"/>
        <end position="62"/>
    </location>
</feature>
<sequence>MLVEEIRTPSVLFSAMTYVFISVPLQEFIYRGFYISRLELVSQNKTFLKLYSAVIFMLIHTAFDN</sequence>
<dbReference type="Proteomes" id="UP000229370">
    <property type="component" value="Unassembled WGS sequence"/>
</dbReference>
<accession>A0A2M8GLF0</accession>
<evidence type="ECO:0000259" key="2">
    <source>
        <dbReference type="Pfam" id="PF02517"/>
    </source>
</evidence>
<keyword evidence="1" id="KW-0472">Membrane</keyword>
<dbReference type="GO" id="GO:0004175">
    <property type="term" value="F:endopeptidase activity"/>
    <property type="evidence" value="ECO:0007669"/>
    <property type="project" value="UniProtKB-ARBA"/>
</dbReference>
<protein>
    <recommendedName>
        <fullName evidence="2">CAAX prenyl protease 2/Lysostaphin resistance protein A-like domain-containing protein</fullName>
    </recommendedName>
</protein>
<comment type="caution">
    <text evidence="3">The sequence shown here is derived from an EMBL/GenBank/DDBJ whole genome shotgun (WGS) entry which is preliminary data.</text>
</comment>
<reference evidence="4" key="1">
    <citation type="submission" date="2017-09" db="EMBL/GenBank/DDBJ databases">
        <title>Depth-based differentiation of microbial function through sediment-hosted aquifers and enrichment of novel symbionts in the deep terrestrial subsurface.</title>
        <authorList>
            <person name="Probst A.J."/>
            <person name="Ladd B."/>
            <person name="Jarett J.K."/>
            <person name="Geller-Mcgrath D.E."/>
            <person name="Sieber C.M.K."/>
            <person name="Emerson J.B."/>
            <person name="Anantharaman K."/>
            <person name="Thomas B.C."/>
            <person name="Malmstrom R."/>
            <person name="Stieglmeier M."/>
            <person name="Klingl A."/>
            <person name="Woyke T."/>
            <person name="Ryan C.M."/>
            <person name="Banfield J.F."/>
        </authorList>
    </citation>
    <scope>NUCLEOTIDE SEQUENCE [LARGE SCALE GENOMIC DNA]</scope>
</reference>
<dbReference type="EMBL" id="PFQK01000087">
    <property type="protein sequence ID" value="PJC81386.1"/>
    <property type="molecule type" value="Genomic_DNA"/>
</dbReference>
<proteinExistence type="predicted"/>
<keyword evidence="1" id="KW-0812">Transmembrane</keyword>
<dbReference type="GO" id="GO:0080120">
    <property type="term" value="P:CAAX-box protein maturation"/>
    <property type="evidence" value="ECO:0007669"/>
    <property type="project" value="UniProtKB-ARBA"/>
</dbReference>
<gene>
    <name evidence="3" type="ORF">CO007_04960</name>
</gene>
<evidence type="ECO:0000256" key="1">
    <source>
        <dbReference type="SAM" id="Phobius"/>
    </source>
</evidence>
<dbReference type="InterPro" id="IPR003675">
    <property type="entry name" value="Rce1/LyrA-like_dom"/>
</dbReference>
<evidence type="ECO:0000313" key="3">
    <source>
        <dbReference type="EMBL" id="PJC81386.1"/>
    </source>
</evidence>
<name>A0A2M8GLF0_9BACT</name>
<evidence type="ECO:0000313" key="4">
    <source>
        <dbReference type="Proteomes" id="UP000229370"/>
    </source>
</evidence>
<organism evidence="3 4">
    <name type="scientific">Candidatus Roizmanbacteria bacterium CG_4_8_14_3_um_filter_36_10</name>
    <dbReference type="NCBI Taxonomy" id="1974834"/>
    <lineage>
        <taxon>Bacteria</taxon>
        <taxon>Candidatus Roizmaniibacteriota</taxon>
    </lineage>
</organism>
<dbReference type="AlphaFoldDB" id="A0A2M8GLF0"/>
<feature type="transmembrane region" description="Helical" evidence="1">
    <location>
        <begin position="46"/>
        <end position="63"/>
    </location>
</feature>
<dbReference type="Pfam" id="PF02517">
    <property type="entry name" value="Rce1-like"/>
    <property type="match status" value="1"/>
</dbReference>